<evidence type="ECO:0000256" key="1">
    <source>
        <dbReference type="ARBA" id="ARBA00023015"/>
    </source>
</evidence>
<keyword evidence="2" id="KW-0804">Transcription</keyword>
<dbReference type="GO" id="GO:0003677">
    <property type="term" value="F:DNA binding"/>
    <property type="evidence" value="ECO:0007669"/>
    <property type="project" value="InterPro"/>
</dbReference>
<dbReference type="AlphaFoldDB" id="A0A7Z0M782"/>
<dbReference type="EMBL" id="JACBXX010000172">
    <property type="protein sequence ID" value="NYS97180.1"/>
    <property type="molecule type" value="Genomic_DNA"/>
</dbReference>
<protein>
    <submittedName>
        <fullName evidence="6">ISL3 family transposase</fullName>
    </submittedName>
</protein>
<gene>
    <name evidence="6" type="ORF">HZY94_08335</name>
</gene>
<feature type="domain" description="Transposase IS204/IS1001/IS1096/IS1165 helix-turn-helix" evidence="4">
    <location>
        <begin position="92"/>
        <end position="139"/>
    </location>
</feature>
<dbReference type="NCBIfam" id="NF033550">
    <property type="entry name" value="transpos_ISL3"/>
    <property type="match status" value="1"/>
</dbReference>
<dbReference type="PANTHER" id="PTHR33498:SF1">
    <property type="entry name" value="TRANSPOSASE FOR INSERTION SEQUENCE ELEMENT IS1557"/>
    <property type="match status" value="1"/>
</dbReference>
<sequence>MELIHNTTELLGVTDRNIKITFYYKRPECIVVNAILDYTPSACPHFQGKMIKYDFQKTSKIPLLECQGMPTALYLKKRRFQCKECRKVQVSETPIVKKNHQISTDIQRKITQLLVEKDSMKSIAKRLHISTSTVLRRLKLVKTKPNLKSLPKIMSWDEYSFKKGKMSFIAQDFESSEIVAILDGRTHATIRDHFQQYTLKVRKKVEIITMDMFTPYFTLVKQLFPKAKIVLDRFHIVQHLSRAMNRVRIQIMNQFDKQSKEYRRLKRYWKIIQTDSRKLSTKRTYQPMFQMHLTSQEILDELLGYSEELNQHYQLYQMLLFHIKNKNTDHFFALMEAEMETVNPIFQTVFHTFRKNKDKVCNTLELPYSNARLEATNNLIKVIKRNAFGFRNFDNFKKRIFLALNTKREKEQVILSRLAL</sequence>
<dbReference type="InterPro" id="IPR047951">
    <property type="entry name" value="Transpos_ISL3"/>
</dbReference>
<accession>A0A7Z0M782</accession>
<dbReference type="InterPro" id="IPR032877">
    <property type="entry name" value="Transposase_HTH"/>
</dbReference>
<dbReference type="Pfam" id="PF14690">
    <property type="entry name" value="Zn_ribbon_ISL3"/>
    <property type="match status" value="1"/>
</dbReference>
<proteinExistence type="predicted"/>
<keyword evidence="1" id="KW-0805">Transcription regulation</keyword>
<dbReference type="SUPFAM" id="SSF46894">
    <property type="entry name" value="C-terminal effector domain of the bipartite response regulators"/>
    <property type="match status" value="1"/>
</dbReference>
<dbReference type="PANTHER" id="PTHR33498">
    <property type="entry name" value="TRANSPOSASE FOR INSERTION SEQUENCE ELEMENT IS1557"/>
    <property type="match status" value="1"/>
</dbReference>
<organism evidence="6 7">
    <name type="scientific">Streptococcus danieliae</name>
    <dbReference type="NCBI Taxonomy" id="747656"/>
    <lineage>
        <taxon>Bacteria</taxon>
        <taxon>Bacillati</taxon>
        <taxon>Bacillota</taxon>
        <taxon>Bacilli</taxon>
        <taxon>Lactobacillales</taxon>
        <taxon>Streptococcaceae</taxon>
        <taxon>Streptococcus</taxon>
    </lineage>
</organism>
<evidence type="ECO:0000256" key="2">
    <source>
        <dbReference type="ARBA" id="ARBA00023163"/>
    </source>
</evidence>
<dbReference type="Pfam" id="PF13542">
    <property type="entry name" value="HTH_Tnp_ISL3"/>
    <property type="match status" value="1"/>
</dbReference>
<comment type="caution">
    <text evidence="6">The sequence shown here is derived from an EMBL/GenBank/DDBJ whole genome shotgun (WGS) entry which is preliminary data.</text>
</comment>
<evidence type="ECO:0000259" key="3">
    <source>
        <dbReference type="Pfam" id="PF01610"/>
    </source>
</evidence>
<dbReference type="Pfam" id="PF01610">
    <property type="entry name" value="DDE_Tnp_ISL3"/>
    <property type="match status" value="1"/>
</dbReference>
<dbReference type="InterPro" id="IPR002560">
    <property type="entry name" value="Transposase_DDE"/>
</dbReference>
<feature type="domain" description="Transposase IS204/IS1001/IS1096/IS1165 zinc-finger" evidence="5">
    <location>
        <begin position="40"/>
        <end position="85"/>
    </location>
</feature>
<dbReference type="InterPro" id="IPR036388">
    <property type="entry name" value="WH-like_DNA-bd_sf"/>
</dbReference>
<evidence type="ECO:0000259" key="5">
    <source>
        <dbReference type="Pfam" id="PF14690"/>
    </source>
</evidence>
<evidence type="ECO:0000259" key="4">
    <source>
        <dbReference type="Pfam" id="PF13542"/>
    </source>
</evidence>
<dbReference type="GO" id="GO:0006355">
    <property type="term" value="P:regulation of DNA-templated transcription"/>
    <property type="evidence" value="ECO:0007669"/>
    <property type="project" value="InterPro"/>
</dbReference>
<dbReference type="Proteomes" id="UP000589521">
    <property type="component" value="Unassembled WGS sequence"/>
</dbReference>
<evidence type="ECO:0000313" key="7">
    <source>
        <dbReference type="Proteomes" id="UP000589521"/>
    </source>
</evidence>
<dbReference type="Gene3D" id="1.10.10.10">
    <property type="entry name" value="Winged helix-like DNA-binding domain superfamily/Winged helix DNA-binding domain"/>
    <property type="match status" value="1"/>
</dbReference>
<evidence type="ECO:0000313" key="6">
    <source>
        <dbReference type="EMBL" id="NYS97180.1"/>
    </source>
</evidence>
<dbReference type="InterPro" id="IPR029261">
    <property type="entry name" value="Transposase_Znf"/>
</dbReference>
<feature type="domain" description="Transposase IS204/IS1001/IS1096/IS1165 DDE" evidence="3">
    <location>
        <begin position="157"/>
        <end position="400"/>
    </location>
</feature>
<reference evidence="6 7" key="1">
    <citation type="submission" date="2020-07" db="EMBL/GenBank/DDBJ databases">
        <title>MOT database genomes.</title>
        <authorList>
            <person name="Joseph S."/>
            <person name="Aduse-Opoku J."/>
            <person name="Hashim A."/>
            <person name="Wade W."/>
            <person name="Curtis M."/>
        </authorList>
    </citation>
    <scope>NUCLEOTIDE SEQUENCE [LARGE SCALE GENOMIC DNA]</scope>
    <source>
        <strain evidence="6 7">STR</strain>
    </source>
</reference>
<dbReference type="InterPro" id="IPR016032">
    <property type="entry name" value="Sig_transdc_resp-reg_C-effctor"/>
</dbReference>
<dbReference type="RefSeq" id="WP_179925775.1">
    <property type="nucleotide sequence ID" value="NZ_JACBXX010000172.1"/>
</dbReference>
<name>A0A7Z0M782_9STRE</name>